<dbReference type="Proteomes" id="UP000069773">
    <property type="component" value="Unassembled WGS sequence"/>
</dbReference>
<accession>A0ABQ0KKV6</accession>
<name>A0ABQ0KKV6_MYCNV</name>
<evidence type="ECO:0000313" key="2">
    <source>
        <dbReference type="Proteomes" id="UP000069773"/>
    </source>
</evidence>
<dbReference type="EMBL" id="BCTA01000038">
    <property type="protein sequence ID" value="GAT10229.1"/>
    <property type="molecule type" value="Genomic_DNA"/>
</dbReference>
<reference evidence="1 2" key="1">
    <citation type="journal article" date="2016" name="Genome Announc.">
        <title>Draft Genome Sequences of Five Rapidly Growing Mycobacterium Species, M. thermoresistibile, M. fortuitum subsp. acetamidolyticum, M. canariasense, M. brisbanense, and M. novocastrense.</title>
        <authorList>
            <person name="Katahira K."/>
            <person name="Ogura Y."/>
            <person name="Gotoh Y."/>
            <person name="Hayashi T."/>
        </authorList>
    </citation>
    <scope>NUCLEOTIDE SEQUENCE [LARGE SCALE GENOMIC DNA]</scope>
    <source>
        <strain evidence="1 2">JCM18114</strain>
    </source>
</reference>
<sequence>MPNRDVAHDIHRLPHHVLVAALPELRGTDVWHDLRTEFARWAVGQPEQFASWQHAWNRWTRASPHQPGAIALTVTCPECRGRLFSTKRGIPAACTTCIGRRRITVHSRATWQPETNRAAP</sequence>
<comment type="caution">
    <text evidence="1">The sequence shown here is derived from an EMBL/GenBank/DDBJ whole genome shotgun (WGS) entry which is preliminary data.</text>
</comment>
<organism evidence="1 2">
    <name type="scientific">Mycolicibacterium novocastrense</name>
    <name type="common">Mycobacterium novocastrense</name>
    <dbReference type="NCBI Taxonomy" id="59813"/>
    <lineage>
        <taxon>Bacteria</taxon>
        <taxon>Bacillati</taxon>
        <taxon>Actinomycetota</taxon>
        <taxon>Actinomycetes</taxon>
        <taxon>Mycobacteriales</taxon>
        <taxon>Mycobacteriaceae</taxon>
        <taxon>Mycolicibacterium</taxon>
    </lineage>
</organism>
<proteinExistence type="predicted"/>
<keyword evidence="2" id="KW-1185">Reference proteome</keyword>
<gene>
    <name evidence="1" type="ORF">RMCN_3362</name>
</gene>
<protein>
    <submittedName>
        <fullName evidence="1">Uncharacterized protein</fullName>
    </submittedName>
</protein>
<evidence type="ECO:0000313" key="1">
    <source>
        <dbReference type="EMBL" id="GAT10229.1"/>
    </source>
</evidence>